<gene>
    <name evidence="2" type="ORF">E2562_030774</name>
</gene>
<feature type="region of interest" description="Disordered" evidence="1">
    <location>
        <begin position="1"/>
        <end position="32"/>
    </location>
</feature>
<feature type="compositionally biased region" description="Basic and acidic residues" evidence="1">
    <location>
        <begin position="17"/>
        <end position="32"/>
    </location>
</feature>
<name>A0A6G1C8D2_9ORYZ</name>
<feature type="region of interest" description="Disordered" evidence="1">
    <location>
        <begin position="92"/>
        <end position="159"/>
    </location>
</feature>
<comment type="caution">
    <text evidence="2">The sequence shown here is derived from an EMBL/GenBank/DDBJ whole genome shotgun (WGS) entry which is preliminary data.</text>
</comment>
<dbReference type="EMBL" id="SPHZ02000010">
    <property type="protein sequence ID" value="KAF0896925.1"/>
    <property type="molecule type" value="Genomic_DNA"/>
</dbReference>
<protein>
    <submittedName>
        <fullName evidence="2">Uncharacterized protein</fullName>
    </submittedName>
</protein>
<reference evidence="2 3" key="1">
    <citation type="submission" date="2019-11" db="EMBL/GenBank/DDBJ databases">
        <title>Whole genome sequence of Oryza granulata.</title>
        <authorList>
            <person name="Li W."/>
        </authorList>
    </citation>
    <scope>NUCLEOTIDE SEQUENCE [LARGE SCALE GENOMIC DNA]</scope>
    <source>
        <strain evidence="3">cv. Menghai</strain>
        <tissue evidence="2">Leaf</tissue>
    </source>
</reference>
<dbReference type="AlphaFoldDB" id="A0A6G1C8D2"/>
<proteinExistence type="predicted"/>
<feature type="compositionally biased region" description="Polar residues" evidence="1">
    <location>
        <begin position="148"/>
        <end position="159"/>
    </location>
</feature>
<organism evidence="2 3">
    <name type="scientific">Oryza meyeriana var. granulata</name>
    <dbReference type="NCBI Taxonomy" id="110450"/>
    <lineage>
        <taxon>Eukaryota</taxon>
        <taxon>Viridiplantae</taxon>
        <taxon>Streptophyta</taxon>
        <taxon>Embryophyta</taxon>
        <taxon>Tracheophyta</taxon>
        <taxon>Spermatophyta</taxon>
        <taxon>Magnoliopsida</taxon>
        <taxon>Liliopsida</taxon>
        <taxon>Poales</taxon>
        <taxon>Poaceae</taxon>
        <taxon>BOP clade</taxon>
        <taxon>Oryzoideae</taxon>
        <taxon>Oryzeae</taxon>
        <taxon>Oryzinae</taxon>
        <taxon>Oryza</taxon>
        <taxon>Oryza meyeriana</taxon>
    </lineage>
</organism>
<accession>A0A6G1C8D2</accession>
<dbReference type="Proteomes" id="UP000479710">
    <property type="component" value="Unassembled WGS sequence"/>
</dbReference>
<keyword evidence="3" id="KW-1185">Reference proteome</keyword>
<sequence>MAGGGKAVRCGAAWQGEGRRRAGDGGDSDERGIGRWSARLIAHGWRGRAGAWLKPSGTPCGRAGASEVCAAQAAVKARAAAGQRSVGTAALLGISPSSWRADPASSGRGEKGTGPMVNSEFSQRGYVGRSNRGRGYENRGGHKANITLEENPSGTTLDNVANFAHSTSVYKN</sequence>
<evidence type="ECO:0000313" key="3">
    <source>
        <dbReference type="Proteomes" id="UP000479710"/>
    </source>
</evidence>
<evidence type="ECO:0000256" key="1">
    <source>
        <dbReference type="SAM" id="MobiDB-lite"/>
    </source>
</evidence>
<evidence type="ECO:0000313" key="2">
    <source>
        <dbReference type="EMBL" id="KAF0896925.1"/>
    </source>
</evidence>